<evidence type="ECO:0000313" key="2">
    <source>
        <dbReference type="Proteomes" id="UP000019494"/>
    </source>
</evidence>
<keyword evidence="2" id="KW-1185">Reference proteome</keyword>
<dbReference type="AlphaFoldDB" id="W9GL04"/>
<dbReference type="OrthoDB" id="3732349at2"/>
<comment type="caution">
    <text evidence="1">The sequence shown here is derived from an EMBL/GenBank/DDBJ whole genome shotgun (WGS) entry which is preliminary data.</text>
</comment>
<accession>W9GL04</accession>
<protein>
    <submittedName>
        <fullName evidence="1">Uncharacterized protein</fullName>
    </submittedName>
</protein>
<proteinExistence type="predicted"/>
<organism evidence="1 2">
    <name type="scientific">Intrasporangium chromatireducens Q5-1</name>
    <dbReference type="NCBI Taxonomy" id="584657"/>
    <lineage>
        <taxon>Bacteria</taxon>
        <taxon>Bacillati</taxon>
        <taxon>Actinomycetota</taxon>
        <taxon>Actinomycetes</taxon>
        <taxon>Micrococcales</taxon>
        <taxon>Intrasporangiaceae</taxon>
        <taxon>Intrasporangium</taxon>
    </lineage>
</organism>
<sequence>MSVSESEFFATGMSLPPDVRKRAALRLLESVDPDEAFAVAAEEWLRTGAVAAYDALQAEPSRAIPADEVRARFEAKWAARP</sequence>
<reference evidence="2" key="1">
    <citation type="submission" date="2013-08" db="EMBL/GenBank/DDBJ databases">
        <title>Intrasporangium oryzae NRRL B-24470.</title>
        <authorList>
            <person name="Liu H."/>
            <person name="Wang G."/>
        </authorList>
    </citation>
    <scope>NUCLEOTIDE SEQUENCE [LARGE SCALE GENOMIC DNA]</scope>
    <source>
        <strain evidence="2">Q5-1</strain>
    </source>
</reference>
<dbReference type="Proteomes" id="UP000019494">
    <property type="component" value="Unassembled WGS sequence"/>
</dbReference>
<name>W9GL04_9MICO</name>
<gene>
    <name evidence="1" type="ORF">N864_01965</name>
</gene>
<evidence type="ECO:0000313" key="1">
    <source>
        <dbReference type="EMBL" id="EWT05807.1"/>
    </source>
</evidence>
<dbReference type="RefSeq" id="WP_034716726.1">
    <property type="nucleotide sequence ID" value="NZ_AWQS01000085.1"/>
</dbReference>
<dbReference type="EMBL" id="AWQS01000085">
    <property type="protein sequence ID" value="EWT05807.1"/>
    <property type="molecule type" value="Genomic_DNA"/>
</dbReference>